<gene>
    <name evidence="1" type="ORF">BN8_06398</name>
</gene>
<protein>
    <recommendedName>
        <fullName evidence="3">Nucleotide-diphospho-sugar transferase domain-containing protein</fullName>
    </recommendedName>
</protein>
<evidence type="ECO:0000313" key="1">
    <source>
        <dbReference type="EMBL" id="CCH57003.1"/>
    </source>
</evidence>
<accession>I2GSX4</accession>
<dbReference type="Proteomes" id="UP000009309">
    <property type="component" value="Unassembled WGS sequence"/>
</dbReference>
<reference evidence="1 2" key="1">
    <citation type="journal article" date="2012" name="J. Bacteriol.">
        <title>Genome Sequence of the Filamentous Bacterium Fibrisoma limi BUZ 3T.</title>
        <authorList>
            <person name="Filippini M."/>
            <person name="Qi W."/>
            <person name="Jaenicke S."/>
            <person name="Goesmann A."/>
            <person name="Smits T.H."/>
            <person name="Bagheri H.C."/>
        </authorList>
    </citation>
    <scope>NUCLEOTIDE SEQUENCE [LARGE SCALE GENOMIC DNA]</scope>
    <source>
        <strain evidence="2">BUZ 3T</strain>
    </source>
</reference>
<evidence type="ECO:0000313" key="2">
    <source>
        <dbReference type="Proteomes" id="UP000009309"/>
    </source>
</evidence>
<dbReference type="AlphaFoldDB" id="I2GSX4"/>
<sequence>MAPATIIIVHRGNPYYLAYCLRQARYTNPQASICLLGDDTNRHLATQGIFHFPILHYWAKAERFMYLYKHLSDRPYTYELFCLQRWFVLLEFMQDQQLANCIHLDSDVLLFDRLDTEDDYPANADTLGFVHWIPHVLYVGSQAALQHWCGFIEQHYLDTSRLRLLEELYFEYLEGSHASFVGVSDMTLLELYQRQYAERTVSLLKRRETDTAVHDDNVNDASGFLAGHGLGKRIIWQQGVPFATYEGRLIRLRSLHCQGNAKTLMPLLSTFPKAGMQVAYWGAVCRQSLPQLARNWCRSVLHQLLRRHPASSAIPLRSIAGERPVGLHVPAVHFQNTPGAPQSAGS</sequence>
<proteinExistence type="predicted"/>
<dbReference type="EMBL" id="CAIT01000010">
    <property type="protein sequence ID" value="CCH57003.1"/>
    <property type="molecule type" value="Genomic_DNA"/>
</dbReference>
<organism evidence="1 2">
    <name type="scientific">Fibrisoma limi BUZ 3</name>
    <dbReference type="NCBI Taxonomy" id="1185876"/>
    <lineage>
        <taxon>Bacteria</taxon>
        <taxon>Pseudomonadati</taxon>
        <taxon>Bacteroidota</taxon>
        <taxon>Cytophagia</taxon>
        <taxon>Cytophagales</taxon>
        <taxon>Spirosomataceae</taxon>
        <taxon>Fibrisoma</taxon>
    </lineage>
</organism>
<keyword evidence="2" id="KW-1185">Reference proteome</keyword>
<comment type="caution">
    <text evidence="1">The sequence shown here is derived from an EMBL/GenBank/DDBJ whole genome shotgun (WGS) entry which is preliminary data.</text>
</comment>
<name>I2GSX4_9BACT</name>
<dbReference type="eggNOG" id="ENOG5032JF5">
    <property type="taxonomic scope" value="Bacteria"/>
</dbReference>
<evidence type="ECO:0008006" key="3">
    <source>
        <dbReference type="Google" id="ProtNLM"/>
    </source>
</evidence>